<evidence type="ECO:0000313" key="3">
    <source>
        <dbReference type="Proteomes" id="UP001054945"/>
    </source>
</evidence>
<dbReference type="AlphaFoldDB" id="A0AAV4Q5X8"/>
<proteinExistence type="predicted"/>
<dbReference type="EMBL" id="BPLR01005763">
    <property type="protein sequence ID" value="GIY04860.1"/>
    <property type="molecule type" value="Genomic_DNA"/>
</dbReference>
<keyword evidence="3" id="KW-1185">Reference proteome</keyword>
<feature type="region of interest" description="Disordered" evidence="1">
    <location>
        <begin position="13"/>
        <end position="39"/>
    </location>
</feature>
<dbReference type="Proteomes" id="UP001054945">
    <property type="component" value="Unassembled WGS sequence"/>
</dbReference>
<comment type="caution">
    <text evidence="2">The sequence shown here is derived from an EMBL/GenBank/DDBJ whole genome shotgun (WGS) entry which is preliminary data.</text>
</comment>
<organism evidence="2 3">
    <name type="scientific">Caerostris extrusa</name>
    <name type="common">Bark spider</name>
    <name type="synonym">Caerostris bankana</name>
    <dbReference type="NCBI Taxonomy" id="172846"/>
    <lineage>
        <taxon>Eukaryota</taxon>
        <taxon>Metazoa</taxon>
        <taxon>Ecdysozoa</taxon>
        <taxon>Arthropoda</taxon>
        <taxon>Chelicerata</taxon>
        <taxon>Arachnida</taxon>
        <taxon>Araneae</taxon>
        <taxon>Araneomorphae</taxon>
        <taxon>Entelegynae</taxon>
        <taxon>Araneoidea</taxon>
        <taxon>Araneidae</taxon>
        <taxon>Caerostris</taxon>
    </lineage>
</organism>
<protein>
    <submittedName>
        <fullName evidence="2">Uncharacterized protein</fullName>
    </submittedName>
</protein>
<feature type="compositionally biased region" description="Polar residues" evidence="1">
    <location>
        <begin position="26"/>
        <end position="35"/>
    </location>
</feature>
<evidence type="ECO:0000256" key="1">
    <source>
        <dbReference type="SAM" id="MobiDB-lite"/>
    </source>
</evidence>
<reference evidence="2 3" key="1">
    <citation type="submission" date="2021-06" db="EMBL/GenBank/DDBJ databases">
        <title>Caerostris extrusa draft genome.</title>
        <authorList>
            <person name="Kono N."/>
            <person name="Arakawa K."/>
        </authorList>
    </citation>
    <scope>NUCLEOTIDE SEQUENCE [LARGE SCALE GENOMIC DNA]</scope>
</reference>
<sequence length="98" mass="10866">MPPFCDLAHLCTSSSPTPTPACPRESIQNNMTPLSESRGGKIDRWLPSFATLRRQLHLRNGFPFFPLRNRAAEPGAAAPNANPELEPAGVWLLFQRIN</sequence>
<accession>A0AAV4Q5X8</accession>
<evidence type="ECO:0000313" key="2">
    <source>
        <dbReference type="EMBL" id="GIY04860.1"/>
    </source>
</evidence>
<gene>
    <name evidence="2" type="ORF">CEXT_400261</name>
</gene>
<name>A0AAV4Q5X8_CAEEX</name>